<keyword evidence="1" id="KW-0472">Membrane</keyword>
<keyword evidence="1" id="KW-1133">Transmembrane helix</keyword>
<name>A0A4Q7V9U5_9BURK</name>
<feature type="transmembrane region" description="Helical" evidence="1">
    <location>
        <begin position="12"/>
        <end position="30"/>
    </location>
</feature>
<comment type="caution">
    <text evidence="2">The sequence shown here is derived from an EMBL/GenBank/DDBJ whole genome shotgun (WGS) entry which is preliminary data.</text>
</comment>
<keyword evidence="1" id="KW-0812">Transmembrane</keyword>
<sequence length="78" mass="8623">MSRRGLQRLEILNWVLIYGGMVVAMIGLFVDANDESLSHWLLLIGGLVFAAGLGGIFLRAWLEREDPAAARRMGRGKP</sequence>
<dbReference type="RefSeq" id="WP_130434913.1">
    <property type="nucleotide sequence ID" value="NZ_SHKP01000011.1"/>
</dbReference>
<organism evidence="2 3">
    <name type="scientific">Rivibacter subsaxonicus</name>
    <dbReference type="NCBI Taxonomy" id="457575"/>
    <lineage>
        <taxon>Bacteria</taxon>
        <taxon>Pseudomonadati</taxon>
        <taxon>Pseudomonadota</taxon>
        <taxon>Betaproteobacteria</taxon>
        <taxon>Burkholderiales</taxon>
        <taxon>Rivibacter</taxon>
    </lineage>
</organism>
<evidence type="ECO:0000313" key="3">
    <source>
        <dbReference type="Proteomes" id="UP000293671"/>
    </source>
</evidence>
<dbReference type="OrthoDB" id="9155807at2"/>
<gene>
    <name evidence="2" type="ORF">EV670_3688</name>
</gene>
<evidence type="ECO:0000313" key="2">
    <source>
        <dbReference type="EMBL" id="RZT91418.1"/>
    </source>
</evidence>
<feature type="transmembrane region" description="Helical" evidence="1">
    <location>
        <begin position="42"/>
        <end position="62"/>
    </location>
</feature>
<dbReference type="AlphaFoldDB" id="A0A4Q7V9U5"/>
<dbReference type="EMBL" id="SHKP01000011">
    <property type="protein sequence ID" value="RZT91418.1"/>
    <property type="molecule type" value="Genomic_DNA"/>
</dbReference>
<dbReference type="Proteomes" id="UP000293671">
    <property type="component" value="Unassembled WGS sequence"/>
</dbReference>
<protein>
    <submittedName>
        <fullName evidence="2">Uncharacterized protein</fullName>
    </submittedName>
</protein>
<accession>A0A4Q7V9U5</accession>
<keyword evidence="3" id="KW-1185">Reference proteome</keyword>
<proteinExistence type="predicted"/>
<evidence type="ECO:0000256" key="1">
    <source>
        <dbReference type="SAM" id="Phobius"/>
    </source>
</evidence>
<reference evidence="2 3" key="1">
    <citation type="submission" date="2019-02" db="EMBL/GenBank/DDBJ databases">
        <title>Genomic Encyclopedia of Type Strains, Phase IV (KMG-IV): sequencing the most valuable type-strain genomes for metagenomic binning, comparative biology and taxonomic classification.</title>
        <authorList>
            <person name="Goeker M."/>
        </authorList>
    </citation>
    <scope>NUCLEOTIDE SEQUENCE [LARGE SCALE GENOMIC DNA]</scope>
    <source>
        <strain evidence="2 3">DSM 19570</strain>
    </source>
</reference>